<dbReference type="Gene3D" id="2.60.40.2150">
    <property type="entry name" value="Interleukin-17 receptor A/B, fibronectin-III-like domain 2"/>
    <property type="match status" value="1"/>
</dbReference>
<dbReference type="Pfam" id="PF08357">
    <property type="entry name" value="SEFIR"/>
    <property type="match status" value="1"/>
</dbReference>
<dbReference type="Pfam" id="PF16578">
    <property type="entry name" value="IL17R_fnIII_D2"/>
    <property type="match status" value="1"/>
</dbReference>
<accession>A0AAW0N9U3</accession>
<keyword evidence="6 9" id="KW-0472">Membrane</keyword>
<dbReference type="Gene3D" id="3.40.50.11530">
    <property type="match status" value="1"/>
</dbReference>
<dbReference type="InterPro" id="IPR043046">
    <property type="entry name" value="IL17RA/B_FnIII-like_2_sf"/>
</dbReference>
<dbReference type="PANTHER" id="PTHR15583">
    <property type="entry name" value="INTERLEUKIN-17 RECEPTOR"/>
    <property type="match status" value="1"/>
</dbReference>
<dbReference type="Pfam" id="PF16556">
    <property type="entry name" value="IL17R_fnIII_D1"/>
    <property type="match status" value="1"/>
</dbReference>
<dbReference type="EMBL" id="JBBPFD010000017">
    <property type="protein sequence ID" value="KAK7891882.1"/>
    <property type="molecule type" value="Genomic_DNA"/>
</dbReference>
<keyword evidence="12" id="KW-1185">Reference proteome</keyword>
<name>A0AAW0N9U3_9GOBI</name>
<keyword evidence="4" id="KW-0732">Signal</keyword>
<dbReference type="InterPro" id="IPR032356">
    <property type="entry name" value="IL17R_A/B_N"/>
</dbReference>
<dbReference type="GO" id="GO:0030368">
    <property type="term" value="F:interleukin-17 receptor activity"/>
    <property type="evidence" value="ECO:0007669"/>
    <property type="project" value="InterPro"/>
</dbReference>
<evidence type="ECO:0000256" key="7">
    <source>
        <dbReference type="ARBA" id="ARBA00023170"/>
    </source>
</evidence>
<dbReference type="Gene3D" id="2.60.40.2160">
    <property type="entry name" value="Interleukin-17 receptor A/B, fibronectin-III-like domain 1"/>
    <property type="match status" value="1"/>
</dbReference>
<keyword evidence="3 9" id="KW-0812">Transmembrane</keyword>
<keyword evidence="7" id="KW-0675">Receptor</keyword>
<proteinExistence type="predicted"/>
<keyword evidence="2" id="KW-1003">Cell membrane</keyword>
<dbReference type="AlphaFoldDB" id="A0AAW0N9U3"/>
<dbReference type="InterPro" id="IPR038683">
    <property type="entry name" value="IL17RA/B_FnIII-like_1_sf"/>
</dbReference>
<dbReference type="InterPro" id="IPR039465">
    <property type="entry name" value="IL-17_rcpt-like"/>
</dbReference>
<evidence type="ECO:0000256" key="6">
    <source>
        <dbReference type="ARBA" id="ARBA00023136"/>
    </source>
</evidence>
<evidence type="ECO:0000256" key="3">
    <source>
        <dbReference type="ARBA" id="ARBA00022692"/>
    </source>
</evidence>
<comment type="caution">
    <text evidence="11">The sequence shown here is derived from an EMBL/GenBank/DDBJ whole genome shotgun (WGS) entry which is preliminary data.</text>
</comment>
<evidence type="ECO:0000256" key="5">
    <source>
        <dbReference type="ARBA" id="ARBA00022989"/>
    </source>
</evidence>
<feature type="domain" description="SEFIR" evidence="10">
    <location>
        <begin position="299"/>
        <end position="455"/>
    </location>
</feature>
<sequence>MEKVPVQRAPTAPQWIHVPTRTGVLLDKGQFTPVLNVSWTVQATAGIHFLQGSQIHVREESTNETMCLEYLYSLTTTLNPKYEIWIFSLEGLIVQPEHTYELTVQNIPEPSAKDYRIRKKISIPGCEDRIIKHSQMCRENGSLWEPLMTVDASLDRIQKLLSIVVHFDTSEYSEKYVVSLQSSAVFSTVTVEKENQTSLNVTFDLSPTRCEFEIKIQPFFKQCSNYCRSAQQRFDYCFYYTQRTFLVKMLIGGVFGGICLAYFLLRTYASCFYPVSQGQDTTPEFADNNVPQSTQLVTRKKLLIIYSLDHPLYKNIVLKLCSFLMAKCGTEVVLDLLDSARLGEIGGLRWLEWHKRQIEESSDKILILCSRGVRAKWNAMCTGKKIQLKEDVLSAFGDLLVPALCLMVPEFVKSASFDKYIVAYFDSVSTEDDVPSPFNIAVRYRLMKQFEELFFRILGSEKHEKGKVNRIEGLTEDDYHVCPTGGALRKAIEDFQAYQMEHPSWFEEEVVGNVEMDVQDEAGQNRLPLGPCTHTTPPLLVNLLNCIMFLTAGEVSTCIREHNIVENKRFMTEIDIIGGQQLAAL</sequence>
<dbReference type="InterPro" id="IPR013568">
    <property type="entry name" value="SEFIR_dom"/>
</dbReference>
<evidence type="ECO:0000313" key="12">
    <source>
        <dbReference type="Proteomes" id="UP001460270"/>
    </source>
</evidence>
<evidence type="ECO:0000256" key="8">
    <source>
        <dbReference type="ARBA" id="ARBA00023180"/>
    </source>
</evidence>
<dbReference type="PANTHER" id="PTHR15583:SF22">
    <property type="entry name" value="INTERLEUKIN-17 RECEPTOR A-LIKE"/>
    <property type="match status" value="1"/>
</dbReference>
<dbReference type="GO" id="GO:0005886">
    <property type="term" value="C:plasma membrane"/>
    <property type="evidence" value="ECO:0007669"/>
    <property type="project" value="UniProtKB-SubCell"/>
</dbReference>
<keyword evidence="8" id="KW-0325">Glycoprotein</keyword>
<dbReference type="FunFam" id="3.40.50.11530:FF:000002">
    <property type="entry name" value="Interleukin 17 receptor A"/>
    <property type="match status" value="1"/>
</dbReference>
<evidence type="ECO:0000256" key="2">
    <source>
        <dbReference type="ARBA" id="ARBA00022475"/>
    </source>
</evidence>
<organism evidence="11 12">
    <name type="scientific">Mugilogobius chulae</name>
    <name type="common">yellowstripe goby</name>
    <dbReference type="NCBI Taxonomy" id="88201"/>
    <lineage>
        <taxon>Eukaryota</taxon>
        <taxon>Metazoa</taxon>
        <taxon>Chordata</taxon>
        <taxon>Craniata</taxon>
        <taxon>Vertebrata</taxon>
        <taxon>Euteleostomi</taxon>
        <taxon>Actinopterygii</taxon>
        <taxon>Neopterygii</taxon>
        <taxon>Teleostei</taxon>
        <taxon>Neoteleostei</taxon>
        <taxon>Acanthomorphata</taxon>
        <taxon>Gobiaria</taxon>
        <taxon>Gobiiformes</taxon>
        <taxon>Gobioidei</taxon>
        <taxon>Gobiidae</taxon>
        <taxon>Gobionellinae</taxon>
        <taxon>Mugilogobius</taxon>
    </lineage>
</organism>
<protein>
    <recommendedName>
        <fullName evidence="10">SEFIR domain-containing protein</fullName>
    </recommendedName>
</protein>
<evidence type="ECO:0000259" key="10">
    <source>
        <dbReference type="PROSITE" id="PS51534"/>
    </source>
</evidence>
<evidence type="ECO:0000256" key="1">
    <source>
        <dbReference type="ARBA" id="ARBA00004251"/>
    </source>
</evidence>
<gene>
    <name evidence="11" type="ORF">WMY93_023845</name>
</gene>
<comment type="subcellular location">
    <subcellularLocation>
        <location evidence="1">Cell membrane</location>
        <topology evidence="1">Single-pass type I membrane protein</topology>
    </subcellularLocation>
</comment>
<feature type="transmembrane region" description="Helical" evidence="9">
    <location>
        <begin position="245"/>
        <end position="265"/>
    </location>
</feature>
<reference evidence="12" key="1">
    <citation type="submission" date="2024-04" db="EMBL/GenBank/DDBJ databases">
        <title>Salinicola lusitanus LLJ914,a marine bacterium isolated from the Okinawa Trough.</title>
        <authorList>
            <person name="Li J."/>
        </authorList>
    </citation>
    <scope>NUCLEOTIDE SEQUENCE [LARGE SCALE GENOMIC DNA]</scope>
</reference>
<evidence type="ECO:0000256" key="9">
    <source>
        <dbReference type="SAM" id="Phobius"/>
    </source>
</evidence>
<evidence type="ECO:0000256" key="4">
    <source>
        <dbReference type="ARBA" id="ARBA00022729"/>
    </source>
</evidence>
<evidence type="ECO:0000313" key="11">
    <source>
        <dbReference type="EMBL" id="KAK7891882.1"/>
    </source>
</evidence>
<keyword evidence="5 9" id="KW-1133">Transmembrane helix</keyword>
<dbReference type="Proteomes" id="UP001460270">
    <property type="component" value="Unassembled WGS sequence"/>
</dbReference>
<dbReference type="PROSITE" id="PS51534">
    <property type="entry name" value="SEFIR"/>
    <property type="match status" value="1"/>
</dbReference>